<name>A0A9P9L5N0_FUSSL</name>
<dbReference type="OrthoDB" id="5063154at2759"/>
<keyword evidence="4" id="KW-1185">Reference proteome</keyword>
<evidence type="ECO:0000256" key="2">
    <source>
        <dbReference type="SAM" id="Phobius"/>
    </source>
</evidence>
<feature type="transmembrane region" description="Helical" evidence="2">
    <location>
        <begin position="100"/>
        <end position="121"/>
    </location>
</feature>
<evidence type="ECO:0000313" key="3">
    <source>
        <dbReference type="EMBL" id="KAH7274436.1"/>
    </source>
</evidence>
<reference evidence="3" key="1">
    <citation type="journal article" date="2021" name="Nat. Commun.">
        <title>Genetic determinants of endophytism in the Arabidopsis root mycobiome.</title>
        <authorList>
            <person name="Mesny F."/>
            <person name="Miyauchi S."/>
            <person name="Thiergart T."/>
            <person name="Pickel B."/>
            <person name="Atanasova L."/>
            <person name="Karlsson M."/>
            <person name="Huettel B."/>
            <person name="Barry K.W."/>
            <person name="Haridas S."/>
            <person name="Chen C."/>
            <person name="Bauer D."/>
            <person name="Andreopoulos W."/>
            <person name="Pangilinan J."/>
            <person name="LaButti K."/>
            <person name="Riley R."/>
            <person name="Lipzen A."/>
            <person name="Clum A."/>
            <person name="Drula E."/>
            <person name="Henrissat B."/>
            <person name="Kohler A."/>
            <person name="Grigoriev I.V."/>
            <person name="Martin F.M."/>
            <person name="Hacquard S."/>
        </authorList>
    </citation>
    <scope>NUCLEOTIDE SEQUENCE</scope>
    <source>
        <strain evidence="3">FSSC 5 MPI-SDFR-AT-0091</strain>
    </source>
</reference>
<keyword evidence="2" id="KW-1133">Transmembrane helix</keyword>
<proteinExistence type="predicted"/>
<keyword evidence="2" id="KW-0472">Membrane</keyword>
<accession>A0A9P9L5N0</accession>
<sequence>MDNAHSKEINTSFPEFQYSNPENDAQMPDQEPNQPPSDKASHQTTPSTTGSGPYYPFPYEPRTQLARTLFSAVTWLRVLRSLCWVFEVDLDPWIGPLRHVVVLDSFIHLILIAVWFMQLLVRKCEAGRAFFKPEAAARGDAGAKADFEALREKRDWNMLWKQRSFKLPCIFGASKGAKEL</sequence>
<gene>
    <name evidence="3" type="ORF">B0J15DRAFT_459478</name>
</gene>
<comment type="caution">
    <text evidence="3">The sequence shown here is derived from an EMBL/GenBank/DDBJ whole genome shotgun (WGS) entry which is preliminary data.</text>
</comment>
<evidence type="ECO:0000256" key="1">
    <source>
        <dbReference type="SAM" id="MobiDB-lite"/>
    </source>
</evidence>
<dbReference type="AlphaFoldDB" id="A0A9P9L5N0"/>
<keyword evidence="2" id="KW-0812">Transmembrane</keyword>
<organism evidence="3 4">
    <name type="scientific">Fusarium solani</name>
    <name type="common">Filamentous fungus</name>
    <dbReference type="NCBI Taxonomy" id="169388"/>
    <lineage>
        <taxon>Eukaryota</taxon>
        <taxon>Fungi</taxon>
        <taxon>Dikarya</taxon>
        <taxon>Ascomycota</taxon>
        <taxon>Pezizomycotina</taxon>
        <taxon>Sordariomycetes</taxon>
        <taxon>Hypocreomycetidae</taxon>
        <taxon>Hypocreales</taxon>
        <taxon>Nectriaceae</taxon>
        <taxon>Fusarium</taxon>
        <taxon>Fusarium solani species complex</taxon>
    </lineage>
</organism>
<feature type="compositionally biased region" description="Polar residues" evidence="1">
    <location>
        <begin position="42"/>
        <end position="51"/>
    </location>
</feature>
<dbReference type="Proteomes" id="UP000736672">
    <property type="component" value="Unassembled WGS sequence"/>
</dbReference>
<feature type="region of interest" description="Disordered" evidence="1">
    <location>
        <begin position="1"/>
        <end position="53"/>
    </location>
</feature>
<evidence type="ECO:0000313" key="4">
    <source>
        <dbReference type="Proteomes" id="UP000736672"/>
    </source>
</evidence>
<dbReference type="EMBL" id="JAGTJS010000002">
    <property type="protein sequence ID" value="KAH7274436.1"/>
    <property type="molecule type" value="Genomic_DNA"/>
</dbReference>
<feature type="compositionally biased region" description="Polar residues" evidence="1">
    <location>
        <begin position="9"/>
        <end position="23"/>
    </location>
</feature>
<protein>
    <submittedName>
        <fullName evidence="3">Uncharacterized protein</fullName>
    </submittedName>
</protein>